<dbReference type="InterPro" id="IPR041387">
    <property type="entry name" value="FHOD1_GBD_N"/>
</dbReference>
<proteinExistence type="predicted"/>
<feature type="compositionally biased region" description="Polar residues" evidence="2">
    <location>
        <begin position="2575"/>
        <end position="2588"/>
    </location>
</feature>
<dbReference type="STRING" id="6573.A0A210PT14"/>
<feature type="compositionally biased region" description="Basic and acidic residues" evidence="2">
    <location>
        <begin position="1262"/>
        <end position="1274"/>
    </location>
</feature>
<feature type="region of interest" description="Disordered" evidence="2">
    <location>
        <begin position="571"/>
        <end position="1087"/>
    </location>
</feature>
<feature type="compositionally biased region" description="Low complexity" evidence="2">
    <location>
        <begin position="344"/>
        <end position="367"/>
    </location>
</feature>
<feature type="compositionally biased region" description="Polar residues" evidence="2">
    <location>
        <begin position="277"/>
        <end position="308"/>
    </location>
</feature>
<sequence length="2650" mass="294809">MTRRYSRDLGSSRRRSYSVNSSRPSFNDASTSGISRPDSLSLSTSGSGYRSASTSGRVTGFGAGPSGNSTANSGVTFNTGAYKSTGGGKSLGSGYHSSTGHSSETPQLYGSRSIAGPGRSYGGVRAGTNVASLLAVPRARSNSGVHVPSIGSARVSSSVGPRILSGRSSDSKVDNIRKSPVSPSSYDRGYGSIASSRSHGSLYDNMGSGKGYGGSTSRYSSGLGTSSYLSPTYGSQNKSGSSYGSPTKTYSSGYQQPSSSGSRYGYGGGSVRDRIQKISSAETPRSTGKDTGTSMYTPLSSRGTTQTRGDQYGSGGGYDKYSSRSAGSDPYGSKSGYLSDYGGSTRSYSSWDRGSSRSGRSYGTASRETSPVSQRSSRYDYGTKAATPSPYSTYKSSSEVSPPVNRKYDRQASRSSDVEYSARDRGDRYEKRRSSRDFIRPPPRKKVSVSSDSDEDDSAPEAEKDGFKGRYLISRGTSPMPENEAPKRDLRYRKDKKSVSRTKRIRPLSNRDSRRESRYRDYRNPTLVDCSTQTHMDQPTSRRSRHSSGSYGGEVSGDLRDKAAMAALALIDSGGGDGKDDSFYKYRDKFDKNKQPMSPGYNATDSPRSKRFSYRDTSAKDESLGEIPPEKSWRQSVYGTSTPMKKSEEEEVPRRRRRQLSNVEPDYENVEEDSRPSSRRGERRSQGSDRDRRSQREMAQDYSRSNSRDSLLDDKPARRRRHGSKELLDAPPEPEVIVHTPEEVPVQRRRRHGSKELLDDPAESLTPETISLRDSIEKVQQWKQNLPNPDPYYEDHPPPQPQPPTRHLETGFPRSDSGEYFSAHDYPVNPNSRPNDGKVMSPDRGRGRDSRGSGNYGREQEHAPYRDDSPGRQRRQYRRDDSHDNVFSGDDELDGHYRKKEHRKSDLNRADGEHYAITRDESPNRLRRSHRPPSGDGVRRLTREGSREDNLDDRKTRRDDHDRGHTSDSSQFGFNRESSPNRSHPQKKPGSRPNSRESILDEGRVRRSTSREGMLDEGKVRRSNSREGMLDEGKVRRSNSREGMLDECKVRRSNSREGMLDEGKVRRSNSREGMLDNGKLRRSNSREGVLEEKLVEYPPAYSRPGQLAISNESLAHMSNSASAGSINSIVPDDGTLHATKSPNSITSNEGLHSPVSQSRLHAPSPGANKGLPDLVPGGPKAGPEGKDQKRQLQRYVRRTKSGYIGKVQDIDRYLGPANKDESESGGSAKKTSGTDKSDRPPNLMDTPVPKHPDPLKPSPNVPEEKLVDIEEPKKTKSILSTRPNASRKKAEPVTSMGSQVGTTGQQMFNVLKKNKGSVTITDILELCYGRGAGGKVIRVPGVTESDYSFKGYDTVNDLLESLNVNVRKLEDCALQIYRYHNGSQGDYGTYMDLESTVDEQADELEGFQDQRKNALILRTQLTVRVHAVIEKLLNSHGRELRRALFSLKQIFQDDKDLVHEFVNNDGLDCLIKVGSEADQNYQNYILRALGQVMLYVDGMNGVISHNATIQWLYNLLSSKFRLVVKTSLKLLLVFVEYTETNTMLLLKAINEVDRKQGSLPWTNIIGILDEKDGGDTELLIYSMTLLNKVLNAIPDQDTFYDVTDALEELGMEQITRIYMNRNGADLDLLTQFQVYEAALRYEDGEEEDADLSQLDSLRRTPRIKSDQDSVRKSRRFSMGTGPKKMNKSKSAPALPAEEIDPANEYMKVKQKSKENFLLMPEEQHDKLPEQRRRRQKLDELQQTVEEARPPDKLGMPQNVQVNGTAELSPNIQSAYVPRTRRDRRERQKSFVKEQELERIRQRFQGRNHAGDRSSVSSSASSSTISSDDQQQIRNGYSKESGYLSNGDLSQSQNGFESRNNVINDSLSNSVSPTGPPGNNSSNSRWAKYLQTKKEETTDKSPEPQPENDPGVLKRHPSLKGDSLSQRKENLQQGHIGNAIQRMPVEGFDAEDKDNVTTNISRFTENGEAETGPKELSRPTGDLSGLISKAKGELSRQTVAKEPPKPTQTPTSSPEVKLTESDLQWDKMCKRLKRPLKIKDLDFTDLNDEDDCDVFGSTAPIGMGMGGCPPPPPPMPGMGLPPPPPPPPGMGLPPPPPPPPGAPPPPPPPGMMGSPMQAPGVNVNLPPPPGATLKKKKKTLKLHWRMVQPEMPHPSTKGETIWKDIVEVKVDPDKLEHLFETRASDMKQKKTDTSGKKEISVLSPKRSNAINIGLTVLPPPRTIKAAILKMDNSIMNREGIEKILTSMMPTEEEKALILDAQMGNPDIPLGTAEQFLLTLSSISELQARLSLWLFKLDYETVESEVAEPLSDLKKGIEELLKNKTFKYILSVILTIGNFLNGAQARGFSIEYLTKIPEVKDTVHKHSLLHHLCVIIIDQFPDSTDLYSDIGALGRCSRVDWDELGCKLEKMEHECKGSWDHLRAIIKHDGSSNSSIKTKLSEFLSDAAERIMILKIVHKRVMQRYNKLLLYMGLPLSSARDLKVNSFCKTISEFALEYRTTREKVIQQLQKKANQRERKKTRGKMIVDTENFSSSKSKSKDAQNDEALQRLLSNGYTSADDKGMPGHKRRQRGPLDSKSQSSRGCVTTDSEMYDTGDDEILEACVRTAAAPSSRPNRERKRSSKHRKSLRRTLKSGLTAEEWETVAAYSDAV</sequence>
<dbReference type="GO" id="GO:0030866">
    <property type="term" value="P:cortical actin cytoskeleton organization"/>
    <property type="evidence" value="ECO:0007669"/>
    <property type="project" value="TreeGrafter"/>
</dbReference>
<keyword evidence="1" id="KW-0009">Actin-binding</keyword>
<evidence type="ECO:0000259" key="3">
    <source>
        <dbReference type="PROSITE" id="PS51232"/>
    </source>
</evidence>
<feature type="compositionally biased region" description="Basic and acidic residues" evidence="2">
    <location>
        <begin position="994"/>
        <end position="1074"/>
    </location>
</feature>
<dbReference type="Proteomes" id="UP000242188">
    <property type="component" value="Unassembled WGS sequence"/>
</dbReference>
<feature type="compositionally biased region" description="Low complexity" evidence="2">
    <location>
        <begin position="215"/>
        <end position="230"/>
    </location>
</feature>
<feature type="compositionally biased region" description="Basic and acidic residues" evidence="2">
    <location>
        <begin position="577"/>
        <end position="594"/>
    </location>
</feature>
<dbReference type="Gene3D" id="1.25.10.10">
    <property type="entry name" value="Leucine-rich Repeat Variant"/>
    <property type="match status" value="1"/>
</dbReference>
<feature type="compositionally biased region" description="Polar residues" evidence="2">
    <location>
        <begin position="1842"/>
        <end position="1884"/>
    </location>
</feature>
<feature type="compositionally biased region" description="Basic and acidic residues" evidence="2">
    <location>
        <begin position="1"/>
        <end position="11"/>
    </location>
</feature>
<feature type="compositionally biased region" description="Polar residues" evidence="2">
    <location>
        <begin position="1138"/>
        <end position="1159"/>
    </location>
</feature>
<feature type="compositionally biased region" description="Basic and acidic residues" evidence="2">
    <location>
        <begin position="1782"/>
        <end position="1800"/>
    </location>
</feature>
<feature type="region of interest" description="Disordered" evidence="2">
    <location>
        <begin position="1"/>
        <end position="122"/>
    </location>
</feature>
<feature type="compositionally biased region" description="Basic and acidic residues" evidence="2">
    <location>
        <begin position="841"/>
        <end position="851"/>
    </location>
</feature>
<feature type="compositionally biased region" description="Pro residues" evidence="2">
    <location>
        <begin position="2067"/>
        <end position="2109"/>
    </location>
</feature>
<feature type="compositionally biased region" description="Basic and acidic residues" evidence="2">
    <location>
        <begin position="613"/>
        <end position="633"/>
    </location>
</feature>
<feature type="region of interest" description="Disordered" evidence="2">
    <location>
        <begin position="1118"/>
        <end position="1191"/>
    </location>
</feature>
<dbReference type="PANTHER" id="PTHR45920">
    <property type="entry name" value="FORMIN HOMOLOGY 2 DOMAIN CONTAINING, ISOFORM I"/>
    <property type="match status" value="1"/>
</dbReference>
<feature type="compositionally biased region" description="Polar residues" evidence="2">
    <location>
        <begin position="232"/>
        <end position="249"/>
    </location>
</feature>
<accession>A0A210PT14</accession>
<dbReference type="SUPFAM" id="SSF101447">
    <property type="entry name" value="Formin homology 2 domain (FH2 domain)"/>
    <property type="match status" value="1"/>
</dbReference>
<dbReference type="Pfam" id="PF02181">
    <property type="entry name" value="FH2"/>
    <property type="match status" value="1"/>
</dbReference>
<feature type="compositionally biased region" description="Polar residues" evidence="2">
    <location>
        <begin position="66"/>
        <end position="82"/>
    </location>
</feature>
<dbReference type="Pfam" id="PF24959">
    <property type="entry name" value="FH3_FHOD1-3"/>
    <property type="match status" value="1"/>
</dbReference>
<dbReference type="GO" id="GO:0005856">
    <property type="term" value="C:cytoskeleton"/>
    <property type="evidence" value="ECO:0007669"/>
    <property type="project" value="TreeGrafter"/>
</dbReference>
<feature type="compositionally biased region" description="Low complexity" evidence="2">
    <location>
        <begin position="250"/>
        <end position="263"/>
    </location>
</feature>
<name>A0A210PT14_MIZYE</name>
<feature type="compositionally biased region" description="Polar residues" evidence="2">
    <location>
        <begin position="27"/>
        <end position="57"/>
    </location>
</feature>
<feature type="region of interest" description="Disordered" evidence="2">
    <location>
        <begin position="2064"/>
        <end position="2119"/>
    </location>
</feature>
<dbReference type="FunFam" id="1.25.10.10:FF:000056">
    <property type="entry name" value="FH1/FH2 domain-containing protein 3 isoform X1"/>
    <property type="match status" value="1"/>
</dbReference>
<dbReference type="SMART" id="SM00498">
    <property type="entry name" value="FH2"/>
    <property type="match status" value="1"/>
</dbReference>
<feature type="region of interest" description="Disordered" evidence="2">
    <location>
        <begin position="1645"/>
        <end position="1701"/>
    </location>
</feature>
<feature type="domain" description="GBD/FH3" evidence="3">
    <location>
        <begin position="1361"/>
        <end position="1752"/>
    </location>
</feature>
<feature type="compositionally biased region" description="Basic and acidic residues" evidence="2">
    <location>
        <begin position="903"/>
        <end position="924"/>
    </location>
</feature>
<feature type="compositionally biased region" description="Basic residues" evidence="2">
    <location>
        <begin position="490"/>
        <end position="506"/>
    </location>
</feature>
<organism evidence="5 6">
    <name type="scientific">Mizuhopecten yessoensis</name>
    <name type="common">Japanese scallop</name>
    <name type="synonym">Patinopecten yessoensis</name>
    <dbReference type="NCBI Taxonomy" id="6573"/>
    <lineage>
        <taxon>Eukaryota</taxon>
        <taxon>Metazoa</taxon>
        <taxon>Spiralia</taxon>
        <taxon>Lophotrochozoa</taxon>
        <taxon>Mollusca</taxon>
        <taxon>Bivalvia</taxon>
        <taxon>Autobranchia</taxon>
        <taxon>Pteriomorphia</taxon>
        <taxon>Pectinida</taxon>
        <taxon>Pectinoidea</taxon>
        <taxon>Pectinidae</taxon>
        <taxon>Mizuhopecten</taxon>
    </lineage>
</organism>
<dbReference type="SUPFAM" id="SSF48371">
    <property type="entry name" value="ARM repeat"/>
    <property type="match status" value="1"/>
</dbReference>
<feature type="compositionally biased region" description="Low complexity" evidence="2">
    <location>
        <begin position="92"/>
        <end position="103"/>
    </location>
</feature>
<feature type="compositionally biased region" description="Basic residues" evidence="2">
    <location>
        <begin position="2615"/>
        <end position="2630"/>
    </location>
</feature>
<keyword evidence="6" id="KW-1185">Reference proteome</keyword>
<reference evidence="5 6" key="1">
    <citation type="journal article" date="2017" name="Nat. Ecol. Evol.">
        <title>Scallop genome provides insights into evolution of bilaterian karyotype and development.</title>
        <authorList>
            <person name="Wang S."/>
            <person name="Zhang J."/>
            <person name="Jiao W."/>
            <person name="Li J."/>
            <person name="Xun X."/>
            <person name="Sun Y."/>
            <person name="Guo X."/>
            <person name="Huan P."/>
            <person name="Dong B."/>
            <person name="Zhang L."/>
            <person name="Hu X."/>
            <person name="Sun X."/>
            <person name="Wang J."/>
            <person name="Zhao C."/>
            <person name="Wang Y."/>
            <person name="Wang D."/>
            <person name="Huang X."/>
            <person name="Wang R."/>
            <person name="Lv J."/>
            <person name="Li Y."/>
            <person name="Zhang Z."/>
            <person name="Liu B."/>
            <person name="Lu W."/>
            <person name="Hui Y."/>
            <person name="Liang J."/>
            <person name="Zhou Z."/>
            <person name="Hou R."/>
            <person name="Li X."/>
            <person name="Liu Y."/>
            <person name="Li H."/>
            <person name="Ning X."/>
            <person name="Lin Y."/>
            <person name="Zhao L."/>
            <person name="Xing Q."/>
            <person name="Dou J."/>
            <person name="Li Y."/>
            <person name="Mao J."/>
            <person name="Guo H."/>
            <person name="Dou H."/>
            <person name="Li T."/>
            <person name="Mu C."/>
            <person name="Jiang W."/>
            <person name="Fu Q."/>
            <person name="Fu X."/>
            <person name="Miao Y."/>
            <person name="Liu J."/>
            <person name="Yu Q."/>
            <person name="Li R."/>
            <person name="Liao H."/>
            <person name="Li X."/>
            <person name="Kong Y."/>
            <person name="Jiang Z."/>
            <person name="Chourrout D."/>
            <person name="Li R."/>
            <person name="Bao Z."/>
        </authorList>
    </citation>
    <scope>NUCLEOTIDE SEQUENCE [LARGE SCALE GENOMIC DNA]</scope>
    <source>
        <strain evidence="5 6">PY_sf001</strain>
    </source>
</reference>
<dbReference type="EMBL" id="NEDP02005518">
    <property type="protein sequence ID" value="OWF39623.1"/>
    <property type="molecule type" value="Genomic_DNA"/>
</dbReference>
<gene>
    <name evidence="5" type="ORF">KP79_PYT13577</name>
</gene>
<feature type="region of interest" description="Disordered" evidence="2">
    <location>
        <begin position="2604"/>
        <end position="2630"/>
    </location>
</feature>
<feature type="compositionally biased region" description="Polar residues" evidence="2">
    <location>
        <begin position="1757"/>
        <end position="1773"/>
    </location>
</feature>
<dbReference type="InterPro" id="IPR011989">
    <property type="entry name" value="ARM-like"/>
</dbReference>
<feature type="compositionally biased region" description="Basic and acidic residues" evidence="2">
    <location>
        <begin position="1891"/>
        <end position="1901"/>
    </location>
</feature>
<feature type="compositionally biased region" description="Polar residues" evidence="2">
    <location>
        <begin position="529"/>
        <end position="539"/>
    </location>
</feature>
<feature type="compositionally biased region" description="Low complexity" evidence="2">
    <location>
        <begin position="1118"/>
        <end position="1129"/>
    </location>
</feature>
<dbReference type="PROSITE" id="PS51444">
    <property type="entry name" value="FH2"/>
    <property type="match status" value="1"/>
</dbReference>
<feature type="region of interest" description="Disordered" evidence="2">
    <location>
        <begin position="2508"/>
        <end position="2590"/>
    </location>
</feature>
<dbReference type="PROSITE" id="PS51232">
    <property type="entry name" value="GBD_FH3"/>
    <property type="match status" value="1"/>
</dbReference>
<feature type="compositionally biased region" description="Basic and acidic residues" evidence="2">
    <location>
        <begin position="406"/>
        <end position="439"/>
    </location>
</feature>
<evidence type="ECO:0000256" key="2">
    <source>
        <dbReference type="SAM" id="MobiDB-lite"/>
    </source>
</evidence>
<dbReference type="OrthoDB" id="9806920at2759"/>
<dbReference type="GO" id="GO:0005737">
    <property type="term" value="C:cytoplasm"/>
    <property type="evidence" value="ECO:0007669"/>
    <property type="project" value="TreeGrafter"/>
</dbReference>
<feature type="compositionally biased region" description="Polar residues" evidence="2">
    <location>
        <begin position="634"/>
        <end position="644"/>
    </location>
</feature>
<dbReference type="InterPro" id="IPR056771">
    <property type="entry name" value="FH3_FHOD1-3-like"/>
</dbReference>
<feature type="compositionally biased region" description="Basic and acidic residues" evidence="2">
    <location>
        <begin position="937"/>
        <end position="966"/>
    </location>
</feature>
<feature type="domain" description="FH2" evidence="4">
    <location>
        <begin position="2128"/>
        <end position="2522"/>
    </location>
</feature>
<feature type="region of interest" description="Disordered" evidence="2">
    <location>
        <begin position="1207"/>
        <end position="1300"/>
    </location>
</feature>
<dbReference type="InterPro" id="IPR016024">
    <property type="entry name" value="ARM-type_fold"/>
</dbReference>
<feature type="compositionally biased region" description="Basic and acidic residues" evidence="2">
    <location>
        <begin position="706"/>
        <end position="716"/>
    </location>
</feature>
<feature type="compositionally biased region" description="Basic and acidic residues" evidence="2">
    <location>
        <begin position="1721"/>
        <end position="1730"/>
    </location>
</feature>
<feature type="compositionally biased region" description="Basic and acidic residues" evidence="2">
    <location>
        <begin position="672"/>
        <end position="699"/>
    </location>
</feature>
<dbReference type="Gene3D" id="1.20.58.2220">
    <property type="entry name" value="Formin, FH2 domain"/>
    <property type="match status" value="1"/>
</dbReference>
<feature type="compositionally biased region" description="Basic and acidic residues" evidence="2">
    <location>
        <begin position="858"/>
        <end position="871"/>
    </location>
</feature>
<feature type="compositionally biased region" description="Basic and acidic residues" evidence="2">
    <location>
        <begin position="1208"/>
        <end position="1222"/>
    </location>
</feature>
<feature type="compositionally biased region" description="Basic and acidic residues" evidence="2">
    <location>
        <begin position="509"/>
        <end position="523"/>
    </location>
</feature>
<feature type="region of interest" description="Disordered" evidence="2">
    <location>
        <begin position="1717"/>
        <end position="1940"/>
    </location>
</feature>
<feature type="compositionally biased region" description="Low complexity" evidence="2">
    <location>
        <begin position="1813"/>
        <end position="1826"/>
    </location>
</feature>
<dbReference type="InterPro" id="IPR042201">
    <property type="entry name" value="FH2_Formin_sf"/>
</dbReference>
<dbReference type="Pfam" id="PF18382">
    <property type="entry name" value="Formin_GBD_N"/>
    <property type="match status" value="1"/>
</dbReference>
<comment type="caution">
    <text evidence="5">The sequence shown here is derived from an EMBL/GenBank/DDBJ whole genome shotgun (WGS) entry which is preliminary data.</text>
</comment>
<evidence type="ECO:0000313" key="5">
    <source>
        <dbReference type="EMBL" id="OWF39623.1"/>
    </source>
</evidence>
<evidence type="ECO:0000259" key="4">
    <source>
        <dbReference type="PROSITE" id="PS51444"/>
    </source>
</evidence>
<dbReference type="PANTHER" id="PTHR45920:SF4">
    <property type="entry name" value="FORMIN HOMOLOGY 2 DOMAIN CONTAINING, ISOFORM I"/>
    <property type="match status" value="1"/>
</dbReference>
<feature type="compositionally biased region" description="Low complexity" evidence="2">
    <location>
        <begin position="387"/>
        <end position="403"/>
    </location>
</feature>
<dbReference type="GO" id="GO:0051015">
    <property type="term" value="F:actin filament binding"/>
    <property type="evidence" value="ECO:0007669"/>
    <property type="project" value="TreeGrafter"/>
</dbReference>
<evidence type="ECO:0000256" key="1">
    <source>
        <dbReference type="ARBA" id="ARBA00023203"/>
    </source>
</evidence>
<feature type="compositionally biased region" description="Low complexity" evidence="2">
    <location>
        <begin position="2110"/>
        <end position="2119"/>
    </location>
</feature>
<feature type="region of interest" description="Disordered" evidence="2">
    <location>
        <begin position="1961"/>
        <end position="2019"/>
    </location>
</feature>
<protein>
    <submittedName>
        <fullName evidence="5">FH1/FH2 domain-containing protein 3</fullName>
    </submittedName>
</protein>
<dbReference type="InterPro" id="IPR015425">
    <property type="entry name" value="FH2_Formin"/>
</dbReference>
<dbReference type="InterPro" id="IPR014768">
    <property type="entry name" value="GBD/FH3_dom"/>
</dbReference>
<evidence type="ECO:0000313" key="6">
    <source>
        <dbReference type="Proteomes" id="UP000242188"/>
    </source>
</evidence>
<feature type="compositionally biased region" description="Polar residues" evidence="2">
    <location>
        <begin position="971"/>
        <end position="983"/>
    </location>
</feature>
<feature type="region of interest" description="Disordered" evidence="2">
    <location>
        <begin position="138"/>
        <end position="557"/>
    </location>
</feature>